<dbReference type="Pfam" id="PF04945">
    <property type="entry name" value="YHS"/>
    <property type="match status" value="1"/>
</dbReference>
<evidence type="ECO:0000313" key="2">
    <source>
        <dbReference type="EMBL" id="QLH06341.1"/>
    </source>
</evidence>
<sequence>MKTDPVCKMQLDEQGTVTLEHDGNTYHFCCPSCKAIFEKNPSKFC</sequence>
<feature type="domain" description="TRASH" evidence="1">
    <location>
        <begin position="4"/>
        <end position="41"/>
    </location>
</feature>
<dbReference type="OrthoDB" id="37898at2157"/>
<name>A0A7D5RD31_9ARCH</name>
<dbReference type="GO" id="GO:0016491">
    <property type="term" value="F:oxidoreductase activity"/>
    <property type="evidence" value="ECO:0007669"/>
    <property type="project" value="InterPro"/>
</dbReference>
<gene>
    <name evidence="2" type="ORF">C5F50_04065</name>
</gene>
<dbReference type="InterPro" id="IPR009078">
    <property type="entry name" value="Ferritin-like_SF"/>
</dbReference>
<dbReference type="InterPro" id="IPR012348">
    <property type="entry name" value="RNR-like"/>
</dbReference>
<dbReference type="Proteomes" id="UP000509478">
    <property type="component" value="Chromosome"/>
</dbReference>
<dbReference type="InterPro" id="IPR011017">
    <property type="entry name" value="TRASH_dom"/>
</dbReference>
<evidence type="ECO:0000259" key="1">
    <source>
        <dbReference type="SMART" id="SM00746"/>
    </source>
</evidence>
<reference evidence="2 3" key="1">
    <citation type="submission" date="2018-02" db="EMBL/GenBank/DDBJ databases">
        <title>Complete genome of Nitrosopumilus ureaphilus PS0.</title>
        <authorList>
            <person name="Qin W."/>
            <person name="Zheng Y."/>
            <person name="Stahl D.A."/>
        </authorList>
    </citation>
    <scope>NUCLEOTIDE SEQUENCE [LARGE SCALE GENOMIC DNA]</scope>
    <source>
        <strain evidence="2 3">PS0</strain>
    </source>
</reference>
<dbReference type="AlphaFoldDB" id="A0A7D5RD31"/>
<dbReference type="InterPro" id="IPR007029">
    <property type="entry name" value="YHS_dom"/>
</dbReference>
<proteinExistence type="predicted"/>
<accession>A0A7D5RD31</accession>
<dbReference type="KEGG" id="nue:C5F50_04065"/>
<dbReference type="GeneID" id="56067217"/>
<keyword evidence="3" id="KW-1185">Reference proteome</keyword>
<dbReference type="RefSeq" id="WP_179372415.1">
    <property type="nucleotide sequence ID" value="NZ_CP026995.1"/>
</dbReference>
<dbReference type="SUPFAM" id="SSF47240">
    <property type="entry name" value="Ferritin-like"/>
    <property type="match status" value="1"/>
</dbReference>
<protein>
    <recommendedName>
        <fullName evidence="1">TRASH domain-containing protein</fullName>
    </recommendedName>
</protein>
<dbReference type="Gene3D" id="1.10.620.20">
    <property type="entry name" value="Ribonucleotide Reductase, subunit A"/>
    <property type="match status" value="1"/>
</dbReference>
<dbReference type="SMART" id="SM00746">
    <property type="entry name" value="TRASH"/>
    <property type="match status" value="1"/>
</dbReference>
<organism evidence="2 3">
    <name type="scientific">Nitrosopumilus ureiphilus</name>
    <dbReference type="NCBI Taxonomy" id="1470067"/>
    <lineage>
        <taxon>Archaea</taxon>
        <taxon>Nitrososphaerota</taxon>
        <taxon>Nitrososphaeria</taxon>
        <taxon>Nitrosopumilales</taxon>
        <taxon>Nitrosopumilaceae</taxon>
        <taxon>Nitrosopumilus</taxon>
    </lineage>
</organism>
<evidence type="ECO:0000313" key="3">
    <source>
        <dbReference type="Proteomes" id="UP000509478"/>
    </source>
</evidence>
<dbReference type="EMBL" id="CP026995">
    <property type="protein sequence ID" value="QLH06341.1"/>
    <property type="molecule type" value="Genomic_DNA"/>
</dbReference>